<feature type="region of interest" description="Disordered" evidence="12">
    <location>
        <begin position="357"/>
        <end position="397"/>
    </location>
</feature>
<evidence type="ECO:0000256" key="1">
    <source>
        <dbReference type="ARBA" id="ARBA00009196"/>
    </source>
</evidence>
<dbReference type="InterPro" id="IPR000687">
    <property type="entry name" value="RIO_kinase"/>
</dbReference>
<protein>
    <recommendedName>
        <fullName evidence="2">non-specific serine/threonine protein kinase</fullName>
        <ecNumber evidence="2">2.7.11.1</ecNumber>
    </recommendedName>
</protein>
<evidence type="ECO:0000313" key="14">
    <source>
        <dbReference type="EMBL" id="ELA47211.1"/>
    </source>
</evidence>
<dbReference type="GO" id="GO:0004674">
    <property type="term" value="F:protein serine/threonine kinase activity"/>
    <property type="evidence" value="ECO:0007669"/>
    <property type="project" value="UniProtKB-KW"/>
</dbReference>
<dbReference type="GO" id="GO:0000462">
    <property type="term" value="P:maturation of SSU-rRNA from tricistronic rRNA transcript (SSU-rRNA, 5.8S rRNA, LSU-rRNA)"/>
    <property type="evidence" value="ECO:0007669"/>
    <property type="project" value="EnsemblFungi"/>
</dbReference>
<keyword evidence="4" id="KW-0808">Transferase</keyword>
<dbReference type="GO" id="GO:0005829">
    <property type="term" value="C:cytosol"/>
    <property type="evidence" value="ECO:0007669"/>
    <property type="project" value="EnsemblFungi"/>
</dbReference>
<dbReference type="InterPro" id="IPR018934">
    <property type="entry name" value="RIO_dom"/>
</dbReference>
<dbReference type="GO" id="GO:0016479">
    <property type="term" value="P:negative regulation of transcription by RNA polymerase I"/>
    <property type="evidence" value="ECO:0007669"/>
    <property type="project" value="EnsemblFungi"/>
</dbReference>
<reference evidence="15" key="1">
    <citation type="submission" date="2011-03" db="EMBL/GenBank/DDBJ databases">
        <title>The genome sequence of Vavraia culicis strain floridensis.</title>
        <authorList>
            <consortium name="The Broad Institute Genome Sequencing Platform"/>
            <person name="Cuomo C."/>
            <person name="Becnel J."/>
            <person name="Sanscrainte N."/>
            <person name="Young S.K."/>
            <person name="Zeng Q."/>
            <person name="Gargeya S."/>
            <person name="Fitzgerald M."/>
            <person name="Haas B."/>
            <person name="Abouelleil A."/>
            <person name="Alvarado L."/>
            <person name="Arachchi H.M."/>
            <person name="Berlin A."/>
            <person name="Chapman S.B."/>
            <person name="Gearin G."/>
            <person name="Goldberg J."/>
            <person name="Griggs A."/>
            <person name="Gujja S."/>
            <person name="Hansen M."/>
            <person name="Heiman D."/>
            <person name="Howarth C."/>
            <person name="Larimer J."/>
            <person name="Lui A."/>
            <person name="MacDonald P.J.P."/>
            <person name="McCowen C."/>
            <person name="Montmayeur A."/>
            <person name="Murphy C."/>
            <person name="Neiman D."/>
            <person name="Pearson M."/>
            <person name="Priest M."/>
            <person name="Roberts A."/>
            <person name="Saif S."/>
            <person name="Shea T."/>
            <person name="Sisk P."/>
            <person name="Stolte C."/>
            <person name="Sykes S."/>
            <person name="Wortman J."/>
            <person name="Nusbaum C."/>
            <person name="Birren B."/>
        </authorList>
    </citation>
    <scope>NUCLEOTIDE SEQUENCE [LARGE SCALE GENOMIC DNA]</scope>
    <source>
        <strain evidence="15">floridensis</strain>
    </source>
</reference>
<dbReference type="SUPFAM" id="SSF56112">
    <property type="entry name" value="Protein kinase-like (PK-like)"/>
    <property type="match status" value="1"/>
</dbReference>
<evidence type="ECO:0000256" key="6">
    <source>
        <dbReference type="ARBA" id="ARBA00022741"/>
    </source>
</evidence>
<dbReference type="STRING" id="948595.L2GU64"/>
<accession>L2GU64</accession>
<dbReference type="GO" id="GO:0000776">
    <property type="term" value="C:kinetochore"/>
    <property type="evidence" value="ECO:0007669"/>
    <property type="project" value="EnsemblFungi"/>
</dbReference>
<feature type="compositionally biased region" description="Basic and acidic residues" evidence="12">
    <location>
        <begin position="357"/>
        <end position="370"/>
    </location>
</feature>
<dbReference type="GO" id="GO:0090234">
    <property type="term" value="P:regulation of kinetochore assembly"/>
    <property type="evidence" value="ECO:0007669"/>
    <property type="project" value="EnsemblFungi"/>
</dbReference>
<dbReference type="GO" id="GO:2000234">
    <property type="term" value="P:positive regulation of rRNA processing"/>
    <property type="evidence" value="ECO:0007669"/>
    <property type="project" value="EnsemblFungi"/>
</dbReference>
<keyword evidence="7 14" id="KW-0418">Kinase</keyword>
<comment type="catalytic activity">
    <reaction evidence="11">
        <text>L-seryl-[protein] + ATP = O-phospho-L-seryl-[protein] + ADP + H(+)</text>
        <dbReference type="Rhea" id="RHEA:17989"/>
        <dbReference type="Rhea" id="RHEA-COMP:9863"/>
        <dbReference type="Rhea" id="RHEA-COMP:11604"/>
        <dbReference type="ChEBI" id="CHEBI:15378"/>
        <dbReference type="ChEBI" id="CHEBI:29999"/>
        <dbReference type="ChEBI" id="CHEBI:30616"/>
        <dbReference type="ChEBI" id="CHEBI:83421"/>
        <dbReference type="ChEBI" id="CHEBI:456216"/>
        <dbReference type="EC" id="2.7.11.1"/>
    </reaction>
</comment>
<keyword evidence="6" id="KW-0547">Nucleotide-binding</keyword>
<dbReference type="GO" id="GO:0005524">
    <property type="term" value="F:ATP binding"/>
    <property type="evidence" value="ECO:0007669"/>
    <property type="project" value="UniProtKB-KW"/>
</dbReference>
<dbReference type="GO" id="GO:0030874">
    <property type="term" value="C:nucleolar chromatin"/>
    <property type="evidence" value="ECO:0007669"/>
    <property type="project" value="EnsemblFungi"/>
</dbReference>
<dbReference type="Proteomes" id="UP000011081">
    <property type="component" value="Unassembled WGS sequence"/>
</dbReference>
<dbReference type="GeneID" id="19879190"/>
<dbReference type="GO" id="GO:0000324">
    <property type="term" value="C:fungal-type vacuole"/>
    <property type="evidence" value="ECO:0007669"/>
    <property type="project" value="EnsemblFungi"/>
</dbReference>
<evidence type="ECO:0000256" key="3">
    <source>
        <dbReference type="ARBA" id="ARBA00022527"/>
    </source>
</evidence>
<dbReference type="AlphaFoldDB" id="L2GU64"/>
<evidence type="ECO:0000256" key="7">
    <source>
        <dbReference type="ARBA" id="ARBA00022777"/>
    </source>
</evidence>
<dbReference type="Gene3D" id="1.10.510.10">
    <property type="entry name" value="Transferase(Phosphotransferase) domain 1"/>
    <property type="match status" value="1"/>
</dbReference>
<gene>
    <name evidence="14" type="ORF">VCUG_01311</name>
</gene>
<dbReference type="EMBL" id="GL877422">
    <property type="protein sequence ID" value="ELA47211.1"/>
    <property type="molecule type" value="Genomic_DNA"/>
</dbReference>
<evidence type="ECO:0000256" key="5">
    <source>
        <dbReference type="ARBA" id="ARBA00022723"/>
    </source>
</evidence>
<keyword evidence="8" id="KW-0067">ATP-binding</keyword>
<dbReference type="Gene3D" id="3.30.200.20">
    <property type="entry name" value="Phosphorylase Kinase, domain 1"/>
    <property type="match status" value="1"/>
</dbReference>
<evidence type="ECO:0000256" key="8">
    <source>
        <dbReference type="ARBA" id="ARBA00022840"/>
    </source>
</evidence>
<dbReference type="Pfam" id="PF01163">
    <property type="entry name" value="RIO1"/>
    <property type="match status" value="1"/>
</dbReference>
<comment type="catalytic activity">
    <reaction evidence="10">
        <text>L-threonyl-[protein] + ATP = O-phospho-L-threonyl-[protein] + ADP + H(+)</text>
        <dbReference type="Rhea" id="RHEA:46608"/>
        <dbReference type="Rhea" id="RHEA-COMP:11060"/>
        <dbReference type="Rhea" id="RHEA-COMP:11605"/>
        <dbReference type="ChEBI" id="CHEBI:15378"/>
        <dbReference type="ChEBI" id="CHEBI:30013"/>
        <dbReference type="ChEBI" id="CHEBI:30616"/>
        <dbReference type="ChEBI" id="CHEBI:61977"/>
        <dbReference type="ChEBI" id="CHEBI:456216"/>
        <dbReference type="EC" id="2.7.11.1"/>
    </reaction>
</comment>
<evidence type="ECO:0000256" key="10">
    <source>
        <dbReference type="ARBA" id="ARBA00047899"/>
    </source>
</evidence>
<dbReference type="EC" id="2.7.11.1" evidence="2"/>
<evidence type="ECO:0000259" key="13">
    <source>
        <dbReference type="SMART" id="SM00090"/>
    </source>
</evidence>
<dbReference type="RefSeq" id="XP_008074329.1">
    <property type="nucleotide sequence ID" value="XM_008076138.1"/>
</dbReference>
<evidence type="ECO:0000256" key="4">
    <source>
        <dbReference type="ARBA" id="ARBA00022679"/>
    </source>
</evidence>
<feature type="domain" description="RIO kinase" evidence="13">
    <location>
        <begin position="14"/>
        <end position="288"/>
    </location>
</feature>
<dbReference type="SMART" id="SM00090">
    <property type="entry name" value="RIO"/>
    <property type="match status" value="1"/>
</dbReference>
<keyword evidence="15" id="KW-1185">Reference proteome</keyword>
<dbReference type="VEuPathDB" id="MicrosporidiaDB:VCUG_01311"/>
<dbReference type="PANTHER" id="PTHR45723">
    <property type="entry name" value="SERINE/THREONINE-PROTEIN KINASE RIO1"/>
    <property type="match status" value="1"/>
</dbReference>
<dbReference type="GO" id="GO:0003682">
    <property type="term" value="F:chromatin binding"/>
    <property type="evidence" value="ECO:0007669"/>
    <property type="project" value="EnsemblFungi"/>
</dbReference>
<dbReference type="OrthoDB" id="205248at2759"/>
<keyword evidence="9" id="KW-0460">Magnesium</keyword>
<feature type="compositionally biased region" description="Basic residues" evidence="12">
    <location>
        <begin position="386"/>
        <end position="397"/>
    </location>
</feature>
<dbReference type="GO" id="GO:0007096">
    <property type="term" value="P:regulation of exit from mitosis"/>
    <property type="evidence" value="ECO:0007669"/>
    <property type="project" value="EnsemblFungi"/>
</dbReference>
<evidence type="ECO:0000313" key="15">
    <source>
        <dbReference type="Proteomes" id="UP000011081"/>
    </source>
</evidence>
<evidence type="ECO:0000256" key="11">
    <source>
        <dbReference type="ARBA" id="ARBA00048679"/>
    </source>
</evidence>
<dbReference type="HOGENOM" id="CLU_018693_3_1_1"/>
<dbReference type="GO" id="GO:0005739">
    <property type="term" value="C:mitochondrion"/>
    <property type="evidence" value="ECO:0007669"/>
    <property type="project" value="EnsemblFungi"/>
</dbReference>
<comment type="similarity">
    <text evidence="1">Belongs to the protein kinase superfamily. RIO-type Ser/Thr kinase family.</text>
</comment>
<evidence type="ECO:0000256" key="12">
    <source>
        <dbReference type="SAM" id="MobiDB-lite"/>
    </source>
</evidence>
<dbReference type="InParanoid" id="L2GU64"/>
<dbReference type="GO" id="GO:0000122">
    <property type="term" value="P:negative regulation of transcription by RNA polymerase II"/>
    <property type="evidence" value="ECO:0007669"/>
    <property type="project" value="EnsemblFungi"/>
</dbReference>
<dbReference type="OMA" id="ITHENAF"/>
<proteinExistence type="inferred from homology"/>
<dbReference type="InterPro" id="IPR051272">
    <property type="entry name" value="RIO-type_Ser/Thr_kinase"/>
</dbReference>
<evidence type="ECO:0000256" key="9">
    <source>
        <dbReference type="ARBA" id="ARBA00022842"/>
    </source>
</evidence>
<keyword evidence="5" id="KW-0479">Metal-binding</keyword>
<dbReference type="InterPro" id="IPR011009">
    <property type="entry name" value="Kinase-like_dom_sf"/>
</dbReference>
<dbReference type="GO" id="GO:0046872">
    <property type="term" value="F:metal ion binding"/>
    <property type="evidence" value="ECO:0007669"/>
    <property type="project" value="UniProtKB-KW"/>
</dbReference>
<evidence type="ECO:0000256" key="2">
    <source>
        <dbReference type="ARBA" id="ARBA00012513"/>
    </source>
</evidence>
<keyword evidence="3" id="KW-0723">Serine/threonine-protein kinase</keyword>
<sequence length="397" mass="46343">MDAPFVKPVKTHKDKSDRATKDRVLDSKTLIILEKLQKRNILFDLEGCISSGKEANIYKAKIRRTPKCKFIKRSDTETEIHDDIADAGRTDDTVTKDSVLLPISGEENVAIKIFRTSILEFRNRNVYITNEIRFKNFRVSNPRKLIKTWAEKEVRNLTRLNNSNIPAPQPLYLKRNIIIMKLIGSETHIAAKLKDLQNVDFVEIYREVIDLIARMYRDAKLIHCDLSEYNLLYYDSKVYVIDVGQSVDVTHVYADVFLVNDIANVSKFFERKGIEVESIRSVYEHVTGKEMHFDIKGCEINKLGFDTGRLLELCDGHKTSMCAKPLYDKNKANSTQKDVHPRNDGQFTKNGILTKEEKLERRRRFKDERKMKRMSRLKKNKEVKNVKRKKHAHKRIK</sequence>
<organism evidence="14 15">
    <name type="scientific">Vavraia culicis (isolate floridensis)</name>
    <name type="common">Microsporidian parasite</name>
    <dbReference type="NCBI Taxonomy" id="948595"/>
    <lineage>
        <taxon>Eukaryota</taxon>
        <taxon>Fungi</taxon>
        <taxon>Fungi incertae sedis</taxon>
        <taxon>Microsporidia</taxon>
        <taxon>Pleistophoridae</taxon>
        <taxon>Vavraia</taxon>
    </lineage>
</organism>
<name>L2GU64_VAVCU</name>